<keyword evidence="3" id="KW-1185">Reference proteome</keyword>
<reference evidence="2 3" key="1">
    <citation type="submission" date="2015-12" db="EMBL/GenBank/DDBJ databases">
        <title>The genome of Folsomia candida.</title>
        <authorList>
            <person name="Faddeeva A."/>
            <person name="Derks M.F."/>
            <person name="Anvar Y."/>
            <person name="Smit S."/>
            <person name="Van Straalen N."/>
            <person name="Roelofs D."/>
        </authorList>
    </citation>
    <scope>NUCLEOTIDE SEQUENCE [LARGE SCALE GENOMIC DNA]</scope>
    <source>
        <strain evidence="2 3">VU population</strain>
        <tissue evidence="2">Whole body</tissue>
    </source>
</reference>
<keyword evidence="1" id="KW-1133">Transmembrane helix</keyword>
<dbReference type="EMBL" id="LNIX01000041">
    <property type="protein sequence ID" value="OXA39039.1"/>
    <property type="molecule type" value="Genomic_DNA"/>
</dbReference>
<comment type="caution">
    <text evidence="2">The sequence shown here is derived from an EMBL/GenBank/DDBJ whole genome shotgun (WGS) entry which is preliminary data.</text>
</comment>
<feature type="transmembrane region" description="Helical" evidence="1">
    <location>
        <begin position="146"/>
        <end position="166"/>
    </location>
</feature>
<feature type="transmembrane region" description="Helical" evidence="1">
    <location>
        <begin position="20"/>
        <end position="41"/>
    </location>
</feature>
<feature type="transmembrane region" description="Helical" evidence="1">
    <location>
        <begin position="172"/>
        <end position="195"/>
    </location>
</feature>
<gene>
    <name evidence="2" type="ORF">Fcan01_26143</name>
</gene>
<sequence>MAFFTYSEDRKGAMNYMRVWIWICVLGATGDVLLGYIYVIFDPDKISIEIFNVVGKLAGIIESSGSRVRIAAAFLAGYTRLLYFEAPFAVLVITLMSADPLAYHLWHLINIQPSFLGKMKMKTHLLLFVIRYMVAFRVLEGFLKQVTLATICGMVTCIIVGAYVLVRFHGEFSYRIISVDGSVLVIMVIVTRIWYGMCAEVNRLTQKFLNLLKSWKVLPGMLNPFMAEYANSFKRNIHVRFVKSMRPIALLVGWGDFTFFSANAKNGIYILNIVMDQTVALG</sequence>
<feature type="transmembrane region" description="Helical" evidence="1">
    <location>
        <begin position="88"/>
        <end position="109"/>
    </location>
</feature>
<proteinExistence type="predicted"/>
<evidence type="ECO:0000313" key="3">
    <source>
        <dbReference type="Proteomes" id="UP000198287"/>
    </source>
</evidence>
<accession>A0A226D1E3</accession>
<keyword evidence="1" id="KW-0812">Transmembrane</keyword>
<protein>
    <submittedName>
        <fullName evidence="2">Uncharacterized protein</fullName>
    </submittedName>
</protein>
<keyword evidence="1" id="KW-0472">Membrane</keyword>
<evidence type="ECO:0000313" key="2">
    <source>
        <dbReference type="EMBL" id="OXA39039.1"/>
    </source>
</evidence>
<evidence type="ECO:0000256" key="1">
    <source>
        <dbReference type="SAM" id="Phobius"/>
    </source>
</evidence>
<dbReference type="AlphaFoldDB" id="A0A226D1E3"/>
<organism evidence="2 3">
    <name type="scientific">Folsomia candida</name>
    <name type="common">Springtail</name>
    <dbReference type="NCBI Taxonomy" id="158441"/>
    <lineage>
        <taxon>Eukaryota</taxon>
        <taxon>Metazoa</taxon>
        <taxon>Ecdysozoa</taxon>
        <taxon>Arthropoda</taxon>
        <taxon>Hexapoda</taxon>
        <taxon>Collembola</taxon>
        <taxon>Entomobryomorpha</taxon>
        <taxon>Isotomoidea</taxon>
        <taxon>Isotomidae</taxon>
        <taxon>Proisotominae</taxon>
        <taxon>Folsomia</taxon>
    </lineage>
</organism>
<dbReference type="Proteomes" id="UP000198287">
    <property type="component" value="Unassembled WGS sequence"/>
</dbReference>
<name>A0A226D1E3_FOLCA</name>
<feature type="transmembrane region" description="Helical" evidence="1">
    <location>
        <begin position="121"/>
        <end position="139"/>
    </location>
</feature>